<accession>A0ABM9LXF2</accession>
<dbReference type="EMBL" id="OY726397">
    <property type="protein sequence ID" value="CAJ1506367.1"/>
    <property type="molecule type" value="Genomic_DNA"/>
</dbReference>
<dbReference type="InterPro" id="IPR003736">
    <property type="entry name" value="PAAI_dom"/>
</dbReference>
<dbReference type="CDD" id="cd03443">
    <property type="entry name" value="PaaI_thioesterase"/>
    <property type="match status" value="1"/>
</dbReference>
<dbReference type="SUPFAM" id="SSF54637">
    <property type="entry name" value="Thioesterase/thiol ester dehydrase-isomerase"/>
    <property type="match status" value="1"/>
</dbReference>
<evidence type="ECO:0000259" key="3">
    <source>
        <dbReference type="Pfam" id="PF03061"/>
    </source>
</evidence>
<dbReference type="InterPro" id="IPR006683">
    <property type="entry name" value="Thioestr_dom"/>
</dbReference>
<evidence type="ECO:0000256" key="2">
    <source>
        <dbReference type="ARBA" id="ARBA00022801"/>
    </source>
</evidence>
<reference evidence="4 5" key="1">
    <citation type="submission" date="2023-08" db="EMBL/GenBank/DDBJ databases">
        <authorList>
            <person name="Folkvardsen B D."/>
            <person name="Norman A."/>
        </authorList>
    </citation>
    <scope>NUCLEOTIDE SEQUENCE [LARGE SCALE GENOMIC DNA]</scope>
    <source>
        <strain evidence="4 5">Mu0053</strain>
    </source>
</reference>
<dbReference type="RefSeq" id="WP_308478583.1">
    <property type="nucleotide sequence ID" value="NZ_OY726397.1"/>
</dbReference>
<protein>
    <submittedName>
        <fullName evidence="4">PaaI family thioesterase</fullName>
        <ecNumber evidence="4">3.1.2.-</ecNumber>
    </submittedName>
</protein>
<dbReference type="Gene3D" id="3.10.129.10">
    <property type="entry name" value="Hotdog Thioesterase"/>
    <property type="match status" value="1"/>
</dbReference>
<feature type="domain" description="Thioesterase" evidence="3">
    <location>
        <begin position="39"/>
        <end position="108"/>
    </location>
</feature>
<evidence type="ECO:0000313" key="4">
    <source>
        <dbReference type="EMBL" id="CAJ1506367.1"/>
    </source>
</evidence>
<sequence length="127" mass="13667">MTETVHLLHLLDYRTAVETDERVVMEMDNRPDLANVRGALQGGLIATLIDIAGGVLAGRNVGPDQDVTTADLNIHYLAPVVEGPARAEATIVRAGRRLIVTAVDVTDVARDRLAARATLSFAVLDKR</sequence>
<dbReference type="Proteomes" id="UP001190465">
    <property type="component" value="Chromosome"/>
</dbReference>
<keyword evidence="5" id="KW-1185">Reference proteome</keyword>
<evidence type="ECO:0000313" key="5">
    <source>
        <dbReference type="Proteomes" id="UP001190465"/>
    </source>
</evidence>
<dbReference type="PANTHER" id="PTHR21660:SF1">
    <property type="entry name" value="ACYL-COENZYME A THIOESTERASE 13"/>
    <property type="match status" value="1"/>
</dbReference>
<dbReference type="PANTHER" id="PTHR21660">
    <property type="entry name" value="THIOESTERASE SUPERFAMILY MEMBER-RELATED"/>
    <property type="match status" value="1"/>
</dbReference>
<comment type="similarity">
    <text evidence="1">Belongs to the thioesterase PaaI family.</text>
</comment>
<evidence type="ECO:0000256" key="1">
    <source>
        <dbReference type="ARBA" id="ARBA00008324"/>
    </source>
</evidence>
<proteinExistence type="inferred from homology"/>
<dbReference type="NCBIfam" id="TIGR00369">
    <property type="entry name" value="unchar_dom_1"/>
    <property type="match status" value="1"/>
</dbReference>
<name>A0ABM9LXF2_9MYCO</name>
<dbReference type="InterPro" id="IPR039298">
    <property type="entry name" value="ACOT13"/>
</dbReference>
<dbReference type="InterPro" id="IPR029069">
    <property type="entry name" value="HotDog_dom_sf"/>
</dbReference>
<organism evidence="4 5">
    <name type="scientific">[Mycobacterium] burgundiense</name>
    <dbReference type="NCBI Taxonomy" id="3064286"/>
    <lineage>
        <taxon>Bacteria</taxon>
        <taxon>Bacillati</taxon>
        <taxon>Actinomycetota</taxon>
        <taxon>Actinomycetes</taxon>
        <taxon>Mycobacteriales</taxon>
        <taxon>Mycobacteriaceae</taxon>
        <taxon>Mycolicibacterium</taxon>
    </lineage>
</organism>
<keyword evidence="2 4" id="KW-0378">Hydrolase</keyword>
<dbReference type="Pfam" id="PF03061">
    <property type="entry name" value="4HBT"/>
    <property type="match status" value="1"/>
</dbReference>
<dbReference type="EC" id="3.1.2.-" evidence="4"/>
<gene>
    <name evidence="4" type="ORF">MU0053_003171</name>
</gene>
<dbReference type="GO" id="GO:0016787">
    <property type="term" value="F:hydrolase activity"/>
    <property type="evidence" value="ECO:0007669"/>
    <property type="project" value="UniProtKB-KW"/>
</dbReference>